<name>A0A4R6QFI5_9FLAO</name>
<dbReference type="Pfam" id="PF00691">
    <property type="entry name" value="OmpA"/>
    <property type="match status" value="1"/>
</dbReference>
<dbReference type="EMBL" id="SNXR01000011">
    <property type="protein sequence ID" value="TDP61140.1"/>
    <property type="molecule type" value="Genomic_DNA"/>
</dbReference>
<dbReference type="PANTHER" id="PTHR30329:SF21">
    <property type="entry name" value="LIPOPROTEIN YIAD-RELATED"/>
    <property type="match status" value="1"/>
</dbReference>
<accession>A0A4R6QFI5</accession>
<feature type="signal peptide" evidence="2">
    <location>
        <begin position="1"/>
        <end position="24"/>
    </location>
</feature>
<dbReference type="PANTHER" id="PTHR30329">
    <property type="entry name" value="STATOR ELEMENT OF FLAGELLAR MOTOR COMPLEX"/>
    <property type="match status" value="1"/>
</dbReference>
<dbReference type="Gene3D" id="3.30.1330.60">
    <property type="entry name" value="OmpA-like domain"/>
    <property type="match status" value="1"/>
</dbReference>
<sequence>MLIKCIYRTTMVVLPVLFSSGVFAQEKEGKPFNSWSIELNAGQNKAVRPFTSGYYSSDPTNYFNFSGVNHFDFGVRYMFNPRFGLKLDIASDEIKNQKSSGSLPFKSQQYRVGLQGVANLGSILNFESFTKRFGLLAHAGVQASQFTPKMGVNKYVTEDNGGIMVGLTPQFRIAKWLAITADFTAINNVRQHFNWDGTYSADANNLSGLMFNTNLGLTFYLGKKEKHADWYFESSVNSTDKEALDRIADLETMLQDTDRDGIPDYLDVQNNTPNGVIVDSKGRFMDVNNNGTPDELEKSTNGKDGINKTIVSQSDAIKSLMEKGYVNVFYDVNLDTPNVGSTNNVYQIINFLRHYPNAKAKLVGYADVRGNESKNKALSTRRAQKLYDIIIASGINSNRLSIEGQGVDSSFPKTTTGLDLARRVSIILE</sequence>
<dbReference type="InterPro" id="IPR028974">
    <property type="entry name" value="TSP_type-3_rpt"/>
</dbReference>
<dbReference type="InterPro" id="IPR050330">
    <property type="entry name" value="Bact_OuterMem_StrucFunc"/>
</dbReference>
<comment type="caution">
    <text evidence="4">The sequence shown here is derived from an EMBL/GenBank/DDBJ whole genome shotgun (WGS) entry which is preliminary data.</text>
</comment>
<dbReference type="InterPro" id="IPR006665">
    <property type="entry name" value="OmpA-like"/>
</dbReference>
<evidence type="ECO:0000313" key="4">
    <source>
        <dbReference type="EMBL" id="TDP61140.1"/>
    </source>
</evidence>
<dbReference type="InterPro" id="IPR036737">
    <property type="entry name" value="OmpA-like_sf"/>
</dbReference>
<feature type="domain" description="OmpA-like" evidence="3">
    <location>
        <begin position="317"/>
        <end position="429"/>
    </location>
</feature>
<dbReference type="OrthoDB" id="1522982at2"/>
<feature type="chain" id="PRO_5020611378" evidence="2">
    <location>
        <begin position="25"/>
        <end position="429"/>
    </location>
</feature>
<dbReference type="Proteomes" id="UP000295260">
    <property type="component" value="Unassembled WGS sequence"/>
</dbReference>
<gene>
    <name evidence="4" type="ORF">BC748_0753</name>
</gene>
<keyword evidence="1" id="KW-0472">Membrane</keyword>
<dbReference type="GO" id="GO:0005509">
    <property type="term" value="F:calcium ion binding"/>
    <property type="evidence" value="ECO:0007669"/>
    <property type="project" value="InterPro"/>
</dbReference>
<evidence type="ECO:0000256" key="2">
    <source>
        <dbReference type="SAM" id="SignalP"/>
    </source>
</evidence>
<evidence type="ECO:0000259" key="3">
    <source>
        <dbReference type="PROSITE" id="PS51123"/>
    </source>
</evidence>
<dbReference type="PROSITE" id="PS51123">
    <property type="entry name" value="OMPA_2"/>
    <property type="match status" value="1"/>
</dbReference>
<proteinExistence type="predicted"/>
<dbReference type="RefSeq" id="WP_133532085.1">
    <property type="nucleotide sequence ID" value="NZ_SNXR01000011.1"/>
</dbReference>
<reference evidence="4 5" key="1">
    <citation type="submission" date="2019-03" db="EMBL/GenBank/DDBJ databases">
        <title>Genomic Encyclopedia of Archaeal and Bacterial Type Strains, Phase II (KMG-II): from individual species to whole genera.</title>
        <authorList>
            <person name="Goeker M."/>
        </authorList>
    </citation>
    <scope>NUCLEOTIDE SEQUENCE [LARGE SCALE GENOMIC DNA]</scope>
    <source>
        <strain evidence="4 5">DSM 25687</strain>
    </source>
</reference>
<dbReference type="AlphaFoldDB" id="A0A4R6QFI5"/>
<evidence type="ECO:0000313" key="5">
    <source>
        <dbReference type="Proteomes" id="UP000295260"/>
    </source>
</evidence>
<organism evidence="4 5">
    <name type="scientific">Flavobacterium dankookense</name>
    <dbReference type="NCBI Taxonomy" id="706186"/>
    <lineage>
        <taxon>Bacteria</taxon>
        <taxon>Pseudomonadati</taxon>
        <taxon>Bacteroidota</taxon>
        <taxon>Flavobacteriia</taxon>
        <taxon>Flavobacteriales</taxon>
        <taxon>Flavobacteriaceae</taxon>
        <taxon>Flavobacterium</taxon>
    </lineage>
</organism>
<dbReference type="CDD" id="cd07185">
    <property type="entry name" value="OmpA_C-like"/>
    <property type="match status" value="1"/>
</dbReference>
<dbReference type="SUPFAM" id="SSF103088">
    <property type="entry name" value="OmpA-like"/>
    <property type="match status" value="1"/>
</dbReference>
<dbReference type="GO" id="GO:0016020">
    <property type="term" value="C:membrane"/>
    <property type="evidence" value="ECO:0007669"/>
    <property type="project" value="UniProtKB-UniRule"/>
</dbReference>
<dbReference type="SUPFAM" id="SSF103647">
    <property type="entry name" value="TSP type-3 repeat"/>
    <property type="match status" value="1"/>
</dbReference>
<keyword evidence="2" id="KW-0732">Signal</keyword>
<keyword evidence="5" id="KW-1185">Reference proteome</keyword>
<protein>
    <submittedName>
        <fullName evidence="4">OOP family OmpA-OmpF porin</fullName>
    </submittedName>
</protein>
<evidence type="ECO:0000256" key="1">
    <source>
        <dbReference type="PROSITE-ProRule" id="PRU00473"/>
    </source>
</evidence>